<name>A0ABU5DMY6_9BURK</name>
<comment type="caution">
    <text evidence="15">The sequence shown here is derived from an EMBL/GenBank/DDBJ whole genome shotgun (WGS) entry which is preliminary data.</text>
</comment>
<dbReference type="InterPro" id="IPR000531">
    <property type="entry name" value="Beta-barrel_TonB"/>
</dbReference>
<proteinExistence type="inferred from homology"/>
<keyword evidence="12" id="KW-0732">Signal</keyword>
<evidence type="ECO:0000256" key="3">
    <source>
        <dbReference type="ARBA" id="ARBA00022448"/>
    </source>
</evidence>
<feature type="domain" description="TonB-dependent receptor plug" evidence="14">
    <location>
        <begin position="58"/>
        <end position="174"/>
    </location>
</feature>
<dbReference type="Gene3D" id="2.170.130.10">
    <property type="entry name" value="TonB-dependent receptor, plug domain"/>
    <property type="match status" value="1"/>
</dbReference>
<keyword evidence="8 15" id="KW-0675">Receptor</keyword>
<dbReference type="Pfam" id="PF00593">
    <property type="entry name" value="TonB_dep_Rec_b-barrel"/>
    <property type="match status" value="1"/>
</dbReference>
<dbReference type="CDD" id="cd01347">
    <property type="entry name" value="ligand_gated_channel"/>
    <property type="match status" value="1"/>
</dbReference>
<dbReference type="InterPro" id="IPR012910">
    <property type="entry name" value="Plug_dom"/>
</dbReference>
<keyword evidence="4 10" id="KW-1134">Transmembrane beta strand</keyword>
<evidence type="ECO:0000256" key="7">
    <source>
        <dbReference type="ARBA" id="ARBA00023136"/>
    </source>
</evidence>
<evidence type="ECO:0000256" key="5">
    <source>
        <dbReference type="ARBA" id="ARBA00022692"/>
    </source>
</evidence>
<keyword evidence="9 10" id="KW-0998">Cell outer membrane</keyword>
<reference evidence="15 16" key="1">
    <citation type="submission" date="2023-11" db="EMBL/GenBank/DDBJ databases">
        <title>Paucibacter sp. nov., isolated from fresh soil in Korea.</title>
        <authorList>
            <person name="Le N.T.T."/>
        </authorList>
    </citation>
    <scope>NUCLEOTIDE SEQUENCE [LARGE SCALE GENOMIC DNA]</scope>
    <source>
        <strain evidence="15 16">R3-3</strain>
    </source>
</reference>
<feature type="domain" description="TonB-dependent receptor-like beta-barrel" evidence="13">
    <location>
        <begin position="302"/>
        <end position="794"/>
    </location>
</feature>
<dbReference type="InterPro" id="IPR039426">
    <property type="entry name" value="TonB-dep_rcpt-like"/>
</dbReference>
<evidence type="ECO:0000256" key="4">
    <source>
        <dbReference type="ARBA" id="ARBA00022452"/>
    </source>
</evidence>
<evidence type="ECO:0000259" key="13">
    <source>
        <dbReference type="Pfam" id="PF00593"/>
    </source>
</evidence>
<keyword evidence="6 11" id="KW-0798">TonB box</keyword>
<organism evidence="15 16">
    <name type="scientific">Roseateles agri</name>
    <dbReference type="NCBI Taxonomy" id="3098619"/>
    <lineage>
        <taxon>Bacteria</taxon>
        <taxon>Pseudomonadati</taxon>
        <taxon>Pseudomonadota</taxon>
        <taxon>Betaproteobacteria</taxon>
        <taxon>Burkholderiales</taxon>
        <taxon>Sphaerotilaceae</taxon>
        <taxon>Roseateles</taxon>
    </lineage>
</organism>
<accession>A0ABU5DMY6</accession>
<evidence type="ECO:0000256" key="1">
    <source>
        <dbReference type="ARBA" id="ARBA00004571"/>
    </source>
</evidence>
<keyword evidence="7 10" id="KW-0472">Membrane</keyword>
<dbReference type="EMBL" id="JAXCLA010000008">
    <property type="protein sequence ID" value="MDY0747671.1"/>
    <property type="molecule type" value="Genomic_DNA"/>
</dbReference>
<evidence type="ECO:0000259" key="14">
    <source>
        <dbReference type="Pfam" id="PF07715"/>
    </source>
</evidence>
<evidence type="ECO:0000256" key="12">
    <source>
        <dbReference type="SAM" id="SignalP"/>
    </source>
</evidence>
<comment type="similarity">
    <text evidence="2 10 11">Belongs to the TonB-dependent receptor family.</text>
</comment>
<evidence type="ECO:0000256" key="6">
    <source>
        <dbReference type="ARBA" id="ARBA00023077"/>
    </source>
</evidence>
<dbReference type="Pfam" id="PF07715">
    <property type="entry name" value="Plug"/>
    <property type="match status" value="1"/>
</dbReference>
<evidence type="ECO:0000313" key="15">
    <source>
        <dbReference type="EMBL" id="MDY0747671.1"/>
    </source>
</evidence>
<keyword evidence="5 10" id="KW-0812">Transmembrane</keyword>
<keyword evidence="3 10" id="KW-0813">Transport</keyword>
<gene>
    <name evidence="15" type="ORF">SNE35_24425</name>
</gene>
<dbReference type="InterPro" id="IPR036942">
    <property type="entry name" value="Beta-barrel_TonB_sf"/>
</dbReference>
<dbReference type="SUPFAM" id="SSF56935">
    <property type="entry name" value="Porins"/>
    <property type="match status" value="1"/>
</dbReference>
<evidence type="ECO:0000256" key="10">
    <source>
        <dbReference type="PROSITE-ProRule" id="PRU01360"/>
    </source>
</evidence>
<dbReference type="Gene3D" id="2.40.170.20">
    <property type="entry name" value="TonB-dependent receptor, beta-barrel domain"/>
    <property type="match status" value="1"/>
</dbReference>
<keyword evidence="16" id="KW-1185">Reference proteome</keyword>
<dbReference type="RefSeq" id="WP_320425627.1">
    <property type="nucleotide sequence ID" value="NZ_JAXCLA010000008.1"/>
</dbReference>
<dbReference type="InterPro" id="IPR037066">
    <property type="entry name" value="Plug_dom_sf"/>
</dbReference>
<feature type="signal peptide" evidence="12">
    <location>
        <begin position="1"/>
        <end position="32"/>
    </location>
</feature>
<comment type="subcellular location">
    <subcellularLocation>
        <location evidence="1 10">Cell outer membrane</location>
        <topology evidence="1 10">Multi-pass membrane protein</topology>
    </subcellularLocation>
</comment>
<evidence type="ECO:0000313" key="16">
    <source>
        <dbReference type="Proteomes" id="UP001285263"/>
    </source>
</evidence>
<evidence type="ECO:0000256" key="11">
    <source>
        <dbReference type="RuleBase" id="RU003357"/>
    </source>
</evidence>
<dbReference type="PANTHER" id="PTHR47234:SF3">
    <property type="entry name" value="SECRETIN_TONB SHORT N-TERMINAL DOMAIN-CONTAINING PROTEIN"/>
    <property type="match status" value="1"/>
</dbReference>
<dbReference type="PROSITE" id="PS52016">
    <property type="entry name" value="TONB_DEPENDENT_REC_3"/>
    <property type="match status" value="1"/>
</dbReference>
<feature type="chain" id="PRO_5045725880" evidence="12">
    <location>
        <begin position="33"/>
        <end position="840"/>
    </location>
</feature>
<evidence type="ECO:0000256" key="8">
    <source>
        <dbReference type="ARBA" id="ARBA00023170"/>
    </source>
</evidence>
<dbReference type="PANTHER" id="PTHR47234">
    <property type="match status" value="1"/>
</dbReference>
<sequence>MPEFRHSPVAAAAAMLAAGLGLALSAATPAQAQGDAASAKVQDVVVTTGARGEARAVAESLSPIDVIGAEALASVGKQNLREALEALAPSYTETAGFKGQIGLAVSTATLRGLGGTNVLVLVNGKRRHISAAIISGLGPAGTDLDLIPVSAIERVEILRDGAAAQYGSDAIAGVINVILKRNDSGGSAAVLGGRYMSTVGDQGLYGDTRDVFLNQGLKLGSNGGFASLSLSYVHQDATNVAGAVPYGSDPGSRSIYFPVNGAPDPRETRKSRFRQILGRPRQETLNLAYNAELPVSDKVTLYSFSTVSNRHANGWGTFRTANAQQNIESVYPDGFLPKFIVNDKDYQSTFGVKGTDVAGWDWDLSSSYAHDDANSRNEDTINPTLGPDSPHNFDLGHLIYNEWTSNLDVTRKFATGVFAKPLIVSAGTEYRRTVFKQTPGQYESYADGSWVYPAGSPWAGIKPNPGAAGFAGYSPDVSGTYARTNKSVWVDVSQALTAAWDVSGAIRYEKYSDVGSTTSGKLSTRYQLTETLALRGTVNNGFSAPTLQQKYFTNVLGAYSTNSITGALTQSFSRSVPAYDAAAKALGAQPLTPERSNNISLGAVWKPAADTTISADAYQIKIRDRILLSNTLQSVQVGKVLTAAGLSANQNVTFYLNGGDTTTRGLDIVVDHVTRLQEYGRIKWTLLANHIKTSVDSIVADPAQLAGTGATLIGRSVIGRLTDAYPKNTIAGSANWTLGDWESNVKVTHYSGVIGRNAVAANRDEYVKPAFIVDASVGYWVRSNLKLTVGANNLFNKRPEQLNDEAVKYYSFPVGRPNYSWFSPYGVDGGYYYARADITW</sequence>
<protein>
    <submittedName>
        <fullName evidence="15">TonB-dependent receptor</fullName>
    </submittedName>
</protein>
<dbReference type="Proteomes" id="UP001285263">
    <property type="component" value="Unassembled WGS sequence"/>
</dbReference>
<evidence type="ECO:0000256" key="9">
    <source>
        <dbReference type="ARBA" id="ARBA00023237"/>
    </source>
</evidence>
<evidence type="ECO:0000256" key="2">
    <source>
        <dbReference type="ARBA" id="ARBA00009810"/>
    </source>
</evidence>